<name>A0A0D0E738_9AGAM</name>
<gene>
    <name evidence="1" type="ORF">PAXRUDRAFT_184390</name>
</gene>
<dbReference type="HOGENOM" id="CLU_2109792_0_0_1"/>
<dbReference type="InParanoid" id="A0A0D0E738"/>
<organism evidence="1 2">
    <name type="scientific">Paxillus rubicundulus Ve08.2h10</name>
    <dbReference type="NCBI Taxonomy" id="930991"/>
    <lineage>
        <taxon>Eukaryota</taxon>
        <taxon>Fungi</taxon>
        <taxon>Dikarya</taxon>
        <taxon>Basidiomycota</taxon>
        <taxon>Agaricomycotina</taxon>
        <taxon>Agaricomycetes</taxon>
        <taxon>Agaricomycetidae</taxon>
        <taxon>Boletales</taxon>
        <taxon>Paxilineae</taxon>
        <taxon>Paxillaceae</taxon>
        <taxon>Paxillus</taxon>
    </lineage>
</organism>
<dbReference type="Proteomes" id="UP000054538">
    <property type="component" value="Unassembled WGS sequence"/>
</dbReference>
<sequence>MGFIQWRCQHEARVCPPSFKALSIADESLFLPKWLTSHPLAAPFLRLRIPACVLSADLPDISQGWQLQTPGGDPFQVRPLLTPFSPFSAVKNVFQIGPSHPIVLLTLPLVSIPAI</sequence>
<protein>
    <submittedName>
        <fullName evidence="1">Uncharacterized protein</fullName>
    </submittedName>
</protein>
<keyword evidence="2" id="KW-1185">Reference proteome</keyword>
<evidence type="ECO:0000313" key="1">
    <source>
        <dbReference type="EMBL" id="KIL01002.1"/>
    </source>
</evidence>
<proteinExistence type="predicted"/>
<accession>A0A0D0E738</accession>
<dbReference type="EMBL" id="KN824823">
    <property type="protein sequence ID" value="KIL01002.1"/>
    <property type="molecule type" value="Genomic_DNA"/>
</dbReference>
<evidence type="ECO:0000313" key="2">
    <source>
        <dbReference type="Proteomes" id="UP000054538"/>
    </source>
</evidence>
<reference evidence="2" key="2">
    <citation type="submission" date="2015-01" db="EMBL/GenBank/DDBJ databases">
        <title>Evolutionary Origins and Diversification of the Mycorrhizal Mutualists.</title>
        <authorList>
            <consortium name="DOE Joint Genome Institute"/>
            <consortium name="Mycorrhizal Genomics Consortium"/>
            <person name="Kohler A."/>
            <person name="Kuo A."/>
            <person name="Nagy L.G."/>
            <person name="Floudas D."/>
            <person name="Copeland A."/>
            <person name="Barry K.W."/>
            <person name="Cichocki N."/>
            <person name="Veneault-Fourrey C."/>
            <person name="LaButti K."/>
            <person name="Lindquist E.A."/>
            <person name="Lipzen A."/>
            <person name="Lundell T."/>
            <person name="Morin E."/>
            <person name="Murat C."/>
            <person name="Riley R."/>
            <person name="Ohm R."/>
            <person name="Sun H."/>
            <person name="Tunlid A."/>
            <person name="Henrissat B."/>
            <person name="Grigoriev I.V."/>
            <person name="Hibbett D.S."/>
            <person name="Martin F."/>
        </authorList>
    </citation>
    <scope>NUCLEOTIDE SEQUENCE [LARGE SCALE GENOMIC DNA]</scope>
    <source>
        <strain evidence="2">Ve08.2h10</strain>
    </source>
</reference>
<reference evidence="1 2" key="1">
    <citation type="submission" date="2014-04" db="EMBL/GenBank/DDBJ databases">
        <authorList>
            <consortium name="DOE Joint Genome Institute"/>
            <person name="Kuo A."/>
            <person name="Kohler A."/>
            <person name="Jargeat P."/>
            <person name="Nagy L.G."/>
            <person name="Floudas D."/>
            <person name="Copeland A."/>
            <person name="Barry K.W."/>
            <person name="Cichocki N."/>
            <person name="Veneault-Fourrey C."/>
            <person name="LaButti K."/>
            <person name="Lindquist E.A."/>
            <person name="Lipzen A."/>
            <person name="Lundell T."/>
            <person name="Morin E."/>
            <person name="Murat C."/>
            <person name="Sun H."/>
            <person name="Tunlid A."/>
            <person name="Henrissat B."/>
            <person name="Grigoriev I.V."/>
            <person name="Hibbett D.S."/>
            <person name="Martin F."/>
            <person name="Nordberg H.P."/>
            <person name="Cantor M.N."/>
            <person name="Hua S.X."/>
        </authorList>
    </citation>
    <scope>NUCLEOTIDE SEQUENCE [LARGE SCALE GENOMIC DNA]</scope>
    <source>
        <strain evidence="1 2">Ve08.2h10</strain>
    </source>
</reference>
<dbReference type="AlphaFoldDB" id="A0A0D0E738"/>